<evidence type="ECO:0000256" key="4">
    <source>
        <dbReference type="ARBA" id="ARBA00022692"/>
    </source>
</evidence>
<comment type="catalytic activity">
    <reaction evidence="10">
        <text>L-alpha-aminoacyl-L-arginine(out) = L-alpha-aminoacyl-L-arginine(in)</text>
        <dbReference type="Rhea" id="RHEA:79367"/>
        <dbReference type="ChEBI" id="CHEBI:229968"/>
    </reaction>
</comment>
<evidence type="ECO:0000256" key="10">
    <source>
        <dbReference type="ARBA" id="ARBA00044881"/>
    </source>
</evidence>
<evidence type="ECO:0000256" key="15">
    <source>
        <dbReference type="ARBA" id="ARBA00044899"/>
    </source>
</evidence>
<name>A0A0W0VND8_9GAMM</name>
<feature type="transmembrane region" description="Helical" evidence="25">
    <location>
        <begin position="344"/>
        <end position="371"/>
    </location>
</feature>
<evidence type="ECO:0000256" key="6">
    <source>
        <dbReference type="ARBA" id="ARBA00023136"/>
    </source>
</evidence>
<comment type="catalytic activity">
    <reaction evidence="17">
        <text>L-arginyl-glycine(out) = L-arginyl-glycine(in)</text>
        <dbReference type="Rhea" id="RHEA:79391"/>
        <dbReference type="ChEBI" id="CHEBI:229955"/>
    </reaction>
</comment>
<feature type="transmembrane region" description="Helical" evidence="25">
    <location>
        <begin position="383"/>
        <end position="407"/>
    </location>
</feature>
<evidence type="ECO:0000256" key="8">
    <source>
        <dbReference type="ARBA" id="ARBA00044876"/>
    </source>
</evidence>
<evidence type="ECO:0000256" key="11">
    <source>
        <dbReference type="ARBA" id="ARBA00044884"/>
    </source>
</evidence>
<dbReference type="Proteomes" id="UP000054997">
    <property type="component" value="Unassembled WGS sequence"/>
</dbReference>
<reference evidence="27 28" key="1">
    <citation type="submission" date="2015-11" db="EMBL/GenBank/DDBJ databases">
        <title>Genomic analysis of 38 Legionella species identifies large and diverse effector repertoires.</title>
        <authorList>
            <person name="Burstein D."/>
            <person name="Amaro F."/>
            <person name="Zusman T."/>
            <person name="Lifshitz Z."/>
            <person name="Cohen O."/>
            <person name="Gilbert J.A."/>
            <person name="Pupko T."/>
            <person name="Shuman H.A."/>
            <person name="Segal G."/>
        </authorList>
    </citation>
    <scope>NUCLEOTIDE SEQUENCE [LARGE SCALE GENOMIC DNA]</scope>
    <source>
        <strain evidence="27 28">ATCC 49505</strain>
    </source>
</reference>
<comment type="catalytic activity">
    <reaction evidence="15">
        <text>L-arginyl-L-alpha-amino acid(out) = L-arginyl-L-alpha-amino acid(in)</text>
        <dbReference type="Rhea" id="RHEA:79371"/>
        <dbReference type="ChEBI" id="CHEBI:84315"/>
    </reaction>
</comment>
<comment type="caution">
    <text evidence="27">The sequence shown here is derived from an EMBL/GenBank/DDBJ whole genome shotgun (WGS) entry which is preliminary data.</text>
</comment>
<proteinExistence type="inferred from homology"/>
<feature type="transmembrane region" description="Helical" evidence="25">
    <location>
        <begin position="12"/>
        <end position="32"/>
    </location>
</feature>
<keyword evidence="3" id="KW-0813">Transport</keyword>
<feature type="transmembrane region" description="Helical" evidence="25">
    <location>
        <begin position="135"/>
        <end position="155"/>
    </location>
</feature>
<feature type="transmembrane region" description="Helical" evidence="25">
    <location>
        <begin position="82"/>
        <end position="100"/>
    </location>
</feature>
<accession>A0A0W0VND8</accession>
<comment type="subunit">
    <text evidence="24">Homodimer. Interacts with lysosomal protein GLMP (via lumenal domain); the interaction starts while both proteins are still in the endoplasmic reticulum and is required for stabilization of MFSD1 in lysosomes but has no direct effect on its targeting to lysosomes or transporter activity.</text>
</comment>
<feature type="transmembrane region" description="Helical" evidence="25">
    <location>
        <begin position="44"/>
        <end position="61"/>
    </location>
</feature>
<evidence type="ECO:0000256" key="22">
    <source>
        <dbReference type="ARBA" id="ARBA00045018"/>
    </source>
</evidence>
<dbReference type="SUPFAM" id="SSF103473">
    <property type="entry name" value="MFS general substrate transporter"/>
    <property type="match status" value="1"/>
</dbReference>
<evidence type="ECO:0000256" key="25">
    <source>
        <dbReference type="SAM" id="Phobius"/>
    </source>
</evidence>
<dbReference type="PANTHER" id="PTHR23512:SF3">
    <property type="entry name" value="MAJOR FACILITATOR SUPERFAMILY DOMAIN-CONTAINING PROTEIN 1"/>
    <property type="match status" value="1"/>
</dbReference>
<sequence>MIADNKITTKGLVVWFVCAFFFMYEFLLRTVLGTFQFPLMQDLHLTPVSFALLSSTAYQLIYGTMQLPVGIITDRFGLKKTLLAAVLFCAAANLGFAFSTEFSTAAVFRVLMGFGSSFGFVCLLVAVYDWMPRKNIALFIGISQFIGTLGPMLAAGPFNVLSQNNAVSWRSIFIVLSGIGFLIALLVLFFVEKNRQNQGKFIILSRPSAIGSNLLRIICQRQTWFVALYSACVYFSIEYLSENEGVEFLVKKGFSSTLSSYMITLAWLGYAVGCPLLGFLSDQFQRRKPVMVVSSLCALFALVGIIYLPLGRFATSTCFVFLGIGASGQSIGFAAMAEQCREDYLAVGLAFNNAIIMLLAAINAPVIGWILARLAHIYPMRFANYQLGFLVMIGLVTAAMVLAATAIKETFCKSARENTLLHPKEY</sequence>
<organism evidence="27 28">
    <name type="scientific">Legionella londiniensis</name>
    <dbReference type="NCBI Taxonomy" id="45068"/>
    <lineage>
        <taxon>Bacteria</taxon>
        <taxon>Pseudomonadati</taxon>
        <taxon>Pseudomonadota</taxon>
        <taxon>Gammaproteobacteria</taxon>
        <taxon>Legionellales</taxon>
        <taxon>Legionellaceae</taxon>
        <taxon>Legionella</taxon>
    </lineage>
</organism>
<keyword evidence="7" id="KW-0458">Lysosome</keyword>
<comment type="function">
    <text evidence="23">Lysosomal dipeptide uniporter that selectively exports lysine, arginine or histidine-containing dipeptides with a net positive charge from the lysosome lumen into the cytosol. Could play a role in a specific type of protein O-glycosylation indirectly regulating macrophages migration and tissue invasion. Also essential for liver homeostasis.</text>
</comment>
<protein>
    <recommendedName>
        <fullName evidence="21">Lysosomal dipeptide transporter MFSD1</fullName>
    </recommendedName>
    <alternativeName>
        <fullName evidence="22">Major facilitator superfamily domain-containing protein 1</fullName>
    </alternativeName>
</protein>
<dbReference type="InterPro" id="IPR011701">
    <property type="entry name" value="MFS"/>
</dbReference>
<feature type="transmembrane region" description="Helical" evidence="25">
    <location>
        <begin position="167"/>
        <end position="191"/>
    </location>
</feature>
<comment type="catalytic activity">
    <reaction evidence="16">
        <text>L-lysyl-L-lysine(out) = L-lysyl-L-lysine(in)</text>
        <dbReference type="Rhea" id="RHEA:79403"/>
        <dbReference type="ChEBI" id="CHEBI:229956"/>
    </reaction>
</comment>
<evidence type="ECO:0000256" key="23">
    <source>
        <dbReference type="ARBA" id="ARBA00045709"/>
    </source>
</evidence>
<dbReference type="InterPro" id="IPR052187">
    <property type="entry name" value="MFSD1"/>
</dbReference>
<dbReference type="Gene3D" id="1.20.1250.20">
    <property type="entry name" value="MFS general substrate transporter like domains"/>
    <property type="match status" value="2"/>
</dbReference>
<evidence type="ECO:0000256" key="19">
    <source>
        <dbReference type="ARBA" id="ARBA00044919"/>
    </source>
</evidence>
<gene>
    <name evidence="27" type="ORF">Llon_0764</name>
</gene>
<comment type="catalytic activity">
    <reaction evidence="20">
        <text>L-lysyl-glycine(out) = L-lysyl-glycine(in)</text>
        <dbReference type="Rhea" id="RHEA:79407"/>
        <dbReference type="ChEBI" id="CHEBI:191202"/>
    </reaction>
</comment>
<comment type="subcellular location">
    <subcellularLocation>
        <location evidence="1">Lysosome membrane</location>
        <topology evidence="1">Multi-pass membrane protein</topology>
    </subcellularLocation>
</comment>
<feature type="transmembrane region" description="Helical" evidence="25">
    <location>
        <begin position="314"/>
        <end position="337"/>
    </location>
</feature>
<dbReference type="GO" id="GO:0005765">
    <property type="term" value="C:lysosomal membrane"/>
    <property type="evidence" value="ECO:0007669"/>
    <property type="project" value="UniProtKB-SubCell"/>
</dbReference>
<feature type="transmembrane region" description="Helical" evidence="25">
    <location>
        <begin position="289"/>
        <end position="308"/>
    </location>
</feature>
<comment type="similarity">
    <text evidence="2">Belongs to the major facilitator superfamily.</text>
</comment>
<feature type="transmembrane region" description="Helical" evidence="25">
    <location>
        <begin position="223"/>
        <end position="241"/>
    </location>
</feature>
<keyword evidence="6 25" id="KW-0472">Membrane</keyword>
<evidence type="ECO:0000256" key="7">
    <source>
        <dbReference type="ARBA" id="ARBA00023228"/>
    </source>
</evidence>
<dbReference type="AlphaFoldDB" id="A0A0W0VND8"/>
<evidence type="ECO:0000256" key="18">
    <source>
        <dbReference type="ARBA" id="ARBA00044912"/>
    </source>
</evidence>
<evidence type="ECO:0000256" key="3">
    <source>
        <dbReference type="ARBA" id="ARBA00022448"/>
    </source>
</evidence>
<evidence type="ECO:0000256" key="2">
    <source>
        <dbReference type="ARBA" id="ARBA00008335"/>
    </source>
</evidence>
<dbReference type="PATRIC" id="fig|45068.5.peg.814"/>
<dbReference type="STRING" id="45068.Llon_0764"/>
<keyword evidence="5 25" id="KW-1133">Transmembrane helix</keyword>
<dbReference type="EMBL" id="LNYK01000014">
    <property type="protein sequence ID" value="KTD21599.1"/>
    <property type="molecule type" value="Genomic_DNA"/>
</dbReference>
<dbReference type="GO" id="GO:0022857">
    <property type="term" value="F:transmembrane transporter activity"/>
    <property type="evidence" value="ECO:0007669"/>
    <property type="project" value="InterPro"/>
</dbReference>
<comment type="catalytic activity">
    <reaction evidence="12">
        <text>L-lysyl-L-alpha-amino acid(out) = L-lysyl-L-alpha-amino acid(in)</text>
        <dbReference type="Rhea" id="RHEA:79387"/>
        <dbReference type="ChEBI" id="CHEBI:229965"/>
    </reaction>
</comment>
<dbReference type="PROSITE" id="PS50850">
    <property type="entry name" value="MFS"/>
    <property type="match status" value="1"/>
</dbReference>
<evidence type="ECO:0000256" key="16">
    <source>
        <dbReference type="ARBA" id="ARBA00044900"/>
    </source>
</evidence>
<feature type="domain" description="Major facilitator superfamily (MFS) profile" evidence="26">
    <location>
        <begin position="11"/>
        <end position="411"/>
    </location>
</feature>
<evidence type="ECO:0000256" key="5">
    <source>
        <dbReference type="ARBA" id="ARBA00022989"/>
    </source>
</evidence>
<evidence type="ECO:0000256" key="14">
    <source>
        <dbReference type="ARBA" id="ARBA00044898"/>
    </source>
</evidence>
<evidence type="ECO:0000256" key="21">
    <source>
        <dbReference type="ARBA" id="ARBA00044985"/>
    </source>
</evidence>
<comment type="catalytic activity">
    <reaction evidence="8">
        <text>L-lysyl-L-alanine(out) = L-lysyl-L-alanine(in)</text>
        <dbReference type="Rhea" id="RHEA:79399"/>
        <dbReference type="ChEBI" id="CHEBI:229954"/>
    </reaction>
</comment>
<dbReference type="OrthoDB" id="5620971at2"/>
<evidence type="ECO:0000256" key="20">
    <source>
        <dbReference type="ARBA" id="ARBA00044924"/>
    </source>
</evidence>
<evidence type="ECO:0000259" key="26">
    <source>
        <dbReference type="PROSITE" id="PS50850"/>
    </source>
</evidence>
<dbReference type="CDD" id="cd06174">
    <property type="entry name" value="MFS"/>
    <property type="match status" value="1"/>
</dbReference>
<comment type="catalytic activity">
    <reaction evidence="13">
        <text>L-alpha-aminoacyl-L-lysine(out) = L-alpha-aminoacyl-L-lysine(in)</text>
        <dbReference type="Rhea" id="RHEA:79383"/>
        <dbReference type="ChEBI" id="CHEBI:229966"/>
    </reaction>
</comment>
<evidence type="ECO:0000256" key="12">
    <source>
        <dbReference type="ARBA" id="ARBA00044891"/>
    </source>
</evidence>
<comment type="catalytic activity">
    <reaction evidence="14">
        <text>L-aspartyl-L-lysine(out) = L-aspartyl-L-lysine(in)</text>
        <dbReference type="Rhea" id="RHEA:79411"/>
        <dbReference type="ChEBI" id="CHEBI:229953"/>
    </reaction>
</comment>
<comment type="catalytic activity">
    <reaction evidence="18">
        <text>L-histidyl-L-alpha-amino acid(out) = L-histidyl-L-alpha-amino acid(in)</text>
        <dbReference type="Rhea" id="RHEA:79379"/>
        <dbReference type="ChEBI" id="CHEBI:229964"/>
    </reaction>
</comment>
<evidence type="ECO:0000313" key="27">
    <source>
        <dbReference type="EMBL" id="KTD21599.1"/>
    </source>
</evidence>
<feature type="transmembrane region" description="Helical" evidence="25">
    <location>
        <begin position="261"/>
        <end position="280"/>
    </location>
</feature>
<comment type="catalytic activity">
    <reaction evidence="9">
        <text>L-histidyl-glycine(out) = L-histidyl-glycine(in)</text>
        <dbReference type="Rhea" id="RHEA:79395"/>
        <dbReference type="ChEBI" id="CHEBI:229957"/>
    </reaction>
</comment>
<comment type="catalytic activity">
    <reaction evidence="19">
        <text>L-alanyl-L-lysine(out) = L-alanyl-L-lysine(in)</text>
        <dbReference type="Rhea" id="RHEA:79415"/>
        <dbReference type="ChEBI" id="CHEBI:192470"/>
    </reaction>
</comment>
<dbReference type="InterPro" id="IPR020846">
    <property type="entry name" value="MFS_dom"/>
</dbReference>
<evidence type="ECO:0000313" key="28">
    <source>
        <dbReference type="Proteomes" id="UP000054997"/>
    </source>
</evidence>
<evidence type="ECO:0000256" key="17">
    <source>
        <dbReference type="ARBA" id="ARBA00044903"/>
    </source>
</evidence>
<dbReference type="PANTHER" id="PTHR23512">
    <property type="entry name" value="MAJOR FACILITATOR SUPERFAMILY DOMAIN-CONTAINING PROTEIN 1"/>
    <property type="match status" value="1"/>
</dbReference>
<evidence type="ECO:0000256" key="24">
    <source>
        <dbReference type="ARBA" id="ARBA00046376"/>
    </source>
</evidence>
<evidence type="ECO:0000256" key="13">
    <source>
        <dbReference type="ARBA" id="ARBA00044893"/>
    </source>
</evidence>
<dbReference type="RefSeq" id="WP_058528775.1">
    <property type="nucleotide sequence ID" value="NZ_CAAAHZ010000014.1"/>
</dbReference>
<comment type="catalytic activity">
    <reaction evidence="11">
        <text>L-alpha-aminoacyl-L-histidine(out) = L-alpha-aminoacyl-L-histidine(in)</text>
        <dbReference type="Rhea" id="RHEA:79375"/>
        <dbReference type="ChEBI" id="CHEBI:229967"/>
    </reaction>
</comment>
<evidence type="ECO:0000256" key="9">
    <source>
        <dbReference type="ARBA" id="ARBA00044878"/>
    </source>
</evidence>
<keyword evidence="4 25" id="KW-0812">Transmembrane</keyword>
<keyword evidence="28" id="KW-1185">Reference proteome</keyword>
<dbReference type="InterPro" id="IPR036259">
    <property type="entry name" value="MFS_trans_sf"/>
</dbReference>
<feature type="transmembrane region" description="Helical" evidence="25">
    <location>
        <begin position="106"/>
        <end position="128"/>
    </location>
</feature>
<dbReference type="Pfam" id="PF07690">
    <property type="entry name" value="MFS_1"/>
    <property type="match status" value="2"/>
</dbReference>
<evidence type="ECO:0000256" key="1">
    <source>
        <dbReference type="ARBA" id="ARBA00004155"/>
    </source>
</evidence>